<dbReference type="EMBL" id="JABSTR010000005">
    <property type="protein sequence ID" value="KAH9370009.1"/>
    <property type="molecule type" value="Genomic_DNA"/>
</dbReference>
<sequence length="63" mass="6986">MIPGGPPPSYAPRNDGTLSGLMRALYNDPFKWQVIKSWSMFCFGVYLARELAGVDLMSPPPQL</sequence>
<dbReference type="Proteomes" id="UP000821853">
    <property type="component" value="Chromosome 3"/>
</dbReference>
<evidence type="ECO:0000313" key="1">
    <source>
        <dbReference type="EMBL" id="KAH9370009.1"/>
    </source>
</evidence>
<dbReference type="OMA" id="IKSWSMF"/>
<name>A0A9J6G5P9_HAELO</name>
<evidence type="ECO:0000313" key="2">
    <source>
        <dbReference type="Proteomes" id="UP000821853"/>
    </source>
</evidence>
<comment type="caution">
    <text evidence="1">The sequence shown here is derived from an EMBL/GenBank/DDBJ whole genome shotgun (WGS) entry which is preliminary data.</text>
</comment>
<reference evidence="1 2" key="1">
    <citation type="journal article" date="2020" name="Cell">
        <title>Large-Scale Comparative Analyses of Tick Genomes Elucidate Their Genetic Diversity and Vector Capacities.</title>
        <authorList>
            <consortium name="Tick Genome and Microbiome Consortium (TIGMIC)"/>
            <person name="Jia N."/>
            <person name="Wang J."/>
            <person name="Shi W."/>
            <person name="Du L."/>
            <person name="Sun Y."/>
            <person name="Zhan W."/>
            <person name="Jiang J.F."/>
            <person name="Wang Q."/>
            <person name="Zhang B."/>
            <person name="Ji P."/>
            <person name="Bell-Sakyi L."/>
            <person name="Cui X.M."/>
            <person name="Yuan T.T."/>
            <person name="Jiang B.G."/>
            <person name="Yang W.F."/>
            <person name="Lam T.T."/>
            <person name="Chang Q.C."/>
            <person name="Ding S.J."/>
            <person name="Wang X.J."/>
            <person name="Zhu J.G."/>
            <person name="Ruan X.D."/>
            <person name="Zhao L."/>
            <person name="Wei J.T."/>
            <person name="Ye R.Z."/>
            <person name="Que T.C."/>
            <person name="Du C.H."/>
            <person name="Zhou Y.H."/>
            <person name="Cheng J.X."/>
            <person name="Dai P.F."/>
            <person name="Guo W.B."/>
            <person name="Han X.H."/>
            <person name="Huang E.J."/>
            <person name="Li L.F."/>
            <person name="Wei W."/>
            <person name="Gao Y.C."/>
            <person name="Liu J.Z."/>
            <person name="Shao H.Z."/>
            <person name="Wang X."/>
            <person name="Wang C.C."/>
            <person name="Yang T.C."/>
            <person name="Huo Q.B."/>
            <person name="Li W."/>
            <person name="Chen H.Y."/>
            <person name="Chen S.E."/>
            <person name="Zhou L.G."/>
            <person name="Ni X.B."/>
            <person name="Tian J.H."/>
            <person name="Sheng Y."/>
            <person name="Liu T."/>
            <person name="Pan Y.S."/>
            <person name="Xia L.Y."/>
            <person name="Li J."/>
            <person name="Zhao F."/>
            <person name="Cao W.C."/>
        </authorList>
    </citation>
    <scope>NUCLEOTIDE SEQUENCE [LARGE SCALE GENOMIC DNA]</scope>
    <source>
        <strain evidence="1">HaeL-2018</strain>
    </source>
</reference>
<dbReference type="VEuPathDB" id="VectorBase:HLOH_049202"/>
<protein>
    <submittedName>
        <fullName evidence="1">Uncharacterized protein</fullName>
    </submittedName>
</protein>
<dbReference type="OrthoDB" id="6016677at2759"/>
<dbReference type="AlphaFoldDB" id="A0A9J6G5P9"/>
<accession>A0A9J6G5P9</accession>
<keyword evidence="2" id="KW-1185">Reference proteome</keyword>
<gene>
    <name evidence="1" type="ORF">HPB48_001886</name>
</gene>
<organism evidence="1 2">
    <name type="scientific">Haemaphysalis longicornis</name>
    <name type="common">Bush tick</name>
    <dbReference type="NCBI Taxonomy" id="44386"/>
    <lineage>
        <taxon>Eukaryota</taxon>
        <taxon>Metazoa</taxon>
        <taxon>Ecdysozoa</taxon>
        <taxon>Arthropoda</taxon>
        <taxon>Chelicerata</taxon>
        <taxon>Arachnida</taxon>
        <taxon>Acari</taxon>
        <taxon>Parasitiformes</taxon>
        <taxon>Ixodida</taxon>
        <taxon>Ixodoidea</taxon>
        <taxon>Ixodidae</taxon>
        <taxon>Haemaphysalinae</taxon>
        <taxon>Haemaphysalis</taxon>
    </lineage>
</organism>
<proteinExistence type="predicted"/>